<dbReference type="EMBL" id="JPWH01000027">
    <property type="protein sequence ID" value="RCK43143.1"/>
    <property type="molecule type" value="Genomic_DNA"/>
</dbReference>
<dbReference type="RefSeq" id="WP_114090288.1">
    <property type="nucleotide sequence ID" value="NZ_JPWH01000027.1"/>
</dbReference>
<organism evidence="2 3">
    <name type="scientific">Thalassospira profundimaris</name>
    <dbReference type="NCBI Taxonomy" id="502049"/>
    <lineage>
        <taxon>Bacteria</taxon>
        <taxon>Pseudomonadati</taxon>
        <taxon>Pseudomonadota</taxon>
        <taxon>Alphaproteobacteria</taxon>
        <taxon>Rhodospirillales</taxon>
        <taxon>Thalassospiraceae</taxon>
        <taxon>Thalassospira</taxon>
    </lineage>
</organism>
<dbReference type="Proteomes" id="UP000252517">
    <property type="component" value="Unassembled WGS sequence"/>
</dbReference>
<evidence type="ECO:0000313" key="2">
    <source>
        <dbReference type="EMBL" id="RCK43143.1"/>
    </source>
</evidence>
<dbReference type="OrthoDB" id="7356302at2"/>
<evidence type="ECO:0000313" key="3">
    <source>
        <dbReference type="Proteomes" id="UP000252517"/>
    </source>
</evidence>
<evidence type="ECO:0000256" key="1">
    <source>
        <dbReference type="SAM" id="SignalP"/>
    </source>
</evidence>
<proteinExistence type="predicted"/>
<sequence length="154" mass="16490">MKRVLSQSILWAMSAVFLLCGTALADAANAASDQKDGTNDGTGGQPNGRQVQILDTQRNVEISGEKGQLARLTNPQTGIKEMAVLMQTADLDSQPIMIAMRLAHPLAEAELAYFDKNSPGNVSLSASCREVLVAKMPSGRHVAQGNQCNIVEFY</sequence>
<comment type="caution">
    <text evidence="2">The sequence shown here is derived from an EMBL/GenBank/DDBJ whole genome shotgun (WGS) entry which is preliminary data.</text>
</comment>
<name>A0A367WNW4_9PROT</name>
<protein>
    <submittedName>
        <fullName evidence="2">Uncharacterized protein</fullName>
    </submittedName>
</protein>
<feature type="chain" id="PRO_5017033623" evidence="1">
    <location>
        <begin position="26"/>
        <end position="154"/>
    </location>
</feature>
<reference evidence="2 3" key="1">
    <citation type="submission" date="2014-07" db="EMBL/GenBank/DDBJ databases">
        <title>Draft genome sequence of Thalassospira profundimaris S25-3-2.</title>
        <authorList>
            <person name="Lai Q."/>
            <person name="Shao Z."/>
        </authorList>
    </citation>
    <scope>NUCLEOTIDE SEQUENCE [LARGE SCALE GENOMIC DNA]</scope>
    <source>
        <strain evidence="2 3">S25-3-2</strain>
    </source>
</reference>
<feature type="signal peptide" evidence="1">
    <location>
        <begin position="1"/>
        <end position="25"/>
    </location>
</feature>
<dbReference type="AlphaFoldDB" id="A0A367WNW4"/>
<keyword evidence="1" id="KW-0732">Signal</keyword>
<gene>
    <name evidence="2" type="ORF">TH25_22165</name>
</gene>
<accession>A0A367WNW4</accession>